<keyword evidence="11" id="KW-1185">Reference proteome</keyword>
<keyword evidence="8" id="KW-0175">Coiled coil</keyword>
<evidence type="ECO:0000256" key="3">
    <source>
        <dbReference type="ARBA" id="ARBA00022448"/>
    </source>
</evidence>
<evidence type="ECO:0000256" key="7">
    <source>
        <dbReference type="ARBA" id="ARBA00023237"/>
    </source>
</evidence>
<dbReference type="Pfam" id="PF02321">
    <property type="entry name" value="OEP"/>
    <property type="match status" value="1"/>
</dbReference>
<evidence type="ECO:0000256" key="6">
    <source>
        <dbReference type="ARBA" id="ARBA00023136"/>
    </source>
</evidence>
<dbReference type="AlphaFoldDB" id="M7NW95"/>
<keyword evidence="9" id="KW-0732">Signal</keyword>
<dbReference type="InterPro" id="IPR003423">
    <property type="entry name" value="OMP_efflux"/>
</dbReference>
<dbReference type="eggNOG" id="COG1538">
    <property type="taxonomic scope" value="Bacteria"/>
</dbReference>
<keyword evidence="7" id="KW-0998">Cell outer membrane</keyword>
<evidence type="ECO:0000256" key="4">
    <source>
        <dbReference type="ARBA" id="ARBA00022452"/>
    </source>
</evidence>
<evidence type="ECO:0000256" key="9">
    <source>
        <dbReference type="SAM" id="SignalP"/>
    </source>
</evidence>
<organism evidence="10 11">
    <name type="scientific">Cesiribacter andamanensis AMV16</name>
    <dbReference type="NCBI Taxonomy" id="1279009"/>
    <lineage>
        <taxon>Bacteria</taxon>
        <taxon>Pseudomonadati</taxon>
        <taxon>Bacteroidota</taxon>
        <taxon>Cytophagia</taxon>
        <taxon>Cytophagales</taxon>
        <taxon>Cesiribacteraceae</taxon>
        <taxon>Cesiribacter</taxon>
    </lineage>
</organism>
<feature type="chain" id="PRO_5004082579" evidence="9">
    <location>
        <begin position="20"/>
        <end position="404"/>
    </location>
</feature>
<dbReference type="EMBL" id="AODQ01000048">
    <property type="protein sequence ID" value="EMR02719.1"/>
    <property type="molecule type" value="Genomic_DNA"/>
</dbReference>
<proteinExistence type="inferred from homology"/>
<gene>
    <name evidence="10" type="ORF">ADICEAN_02136</name>
</gene>
<evidence type="ECO:0000256" key="2">
    <source>
        <dbReference type="ARBA" id="ARBA00007613"/>
    </source>
</evidence>
<dbReference type="STRING" id="1279009.ADICEAN_02136"/>
<keyword evidence="4" id="KW-1134">Transmembrane beta strand</keyword>
<evidence type="ECO:0000313" key="11">
    <source>
        <dbReference type="Proteomes" id="UP000011910"/>
    </source>
</evidence>
<keyword evidence="3" id="KW-0813">Transport</keyword>
<evidence type="ECO:0000256" key="5">
    <source>
        <dbReference type="ARBA" id="ARBA00022692"/>
    </source>
</evidence>
<dbReference type="GO" id="GO:1990281">
    <property type="term" value="C:efflux pump complex"/>
    <property type="evidence" value="ECO:0007669"/>
    <property type="project" value="TreeGrafter"/>
</dbReference>
<evidence type="ECO:0000256" key="8">
    <source>
        <dbReference type="SAM" id="Coils"/>
    </source>
</evidence>
<feature type="signal peptide" evidence="9">
    <location>
        <begin position="1"/>
        <end position="19"/>
    </location>
</feature>
<keyword evidence="6" id="KW-0472">Membrane</keyword>
<comment type="subcellular location">
    <subcellularLocation>
        <location evidence="1">Cell outer membrane</location>
    </subcellularLocation>
</comment>
<name>M7NW95_9BACT</name>
<dbReference type="GO" id="GO:0009279">
    <property type="term" value="C:cell outer membrane"/>
    <property type="evidence" value="ECO:0007669"/>
    <property type="project" value="UniProtKB-SubCell"/>
</dbReference>
<protein>
    <submittedName>
        <fullName evidence="10">Type I secretion outer membrane protein, TolC family</fullName>
    </submittedName>
</protein>
<keyword evidence="5" id="KW-0812">Transmembrane</keyword>
<dbReference type="PANTHER" id="PTHR30026:SF20">
    <property type="entry name" value="OUTER MEMBRANE PROTEIN TOLC"/>
    <property type="match status" value="1"/>
</dbReference>
<feature type="coiled-coil region" evidence="8">
    <location>
        <begin position="167"/>
        <end position="201"/>
    </location>
</feature>
<accession>M7NW95</accession>
<evidence type="ECO:0000313" key="10">
    <source>
        <dbReference type="EMBL" id="EMR02719.1"/>
    </source>
</evidence>
<dbReference type="Proteomes" id="UP000011910">
    <property type="component" value="Unassembled WGS sequence"/>
</dbReference>
<reference evidence="10 11" key="1">
    <citation type="journal article" date="2013" name="Genome Announc.">
        <title>Draft Genome Sequence of Cesiribacter andamanensis Strain AMV16T, Isolated from a Soil Sample from a Mud Volcano in the Andaman Islands, India.</title>
        <authorList>
            <person name="Shivaji S."/>
            <person name="Ara S."/>
            <person name="Begum Z."/>
            <person name="Srinivas T.N."/>
            <person name="Singh A."/>
            <person name="Kumar Pinnaka A."/>
        </authorList>
    </citation>
    <scope>NUCLEOTIDE SEQUENCE [LARGE SCALE GENOMIC DNA]</scope>
    <source>
        <strain evidence="10 11">AMV16</strain>
    </source>
</reference>
<dbReference type="Gene3D" id="1.20.1600.10">
    <property type="entry name" value="Outer membrane efflux proteins (OEP)"/>
    <property type="match status" value="1"/>
</dbReference>
<dbReference type="PATRIC" id="fig|1279009.4.peg.2163"/>
<dbReference type="RefSeq" id="WP_009195529.1">
    <property type="nucleotide sequence ID" value="NZ_AODQ01000048.1"/>
</dbReference>
<sequence length="404" mass="45137">MKTLFLFLLMSAVALLAPAQSLDSLLQQALASNPGLRAEQGEVQAARAAVEVAGSLPMLQTRGGYLLVPVEAPMGMERMRLSVHQMLPPPGVLRYRTQAAEFTSQAREAAVQNMAADVLREVRMAYYELYGLQAGMRTLAEQQANLRQLEPVAVQAYSAGQAPMSQVLRLRARILDLQKQLLQLQAQEQALQARLNGLVNRPARLPLTTADTLLPLFSPQDLEQMRTELQEHPQLELLRQQEAAQQAQTRVNERMRLPEWGIGLEYMLMPGGMSGLMPMVSADIPLFRNRTKAMVRESQAMEAVLASLQEQTQRQLEGELHSALQEWQSAWAYSQLLQEQVALQSSVLRQMTTELSSGMSSLESLLAEENELLMQRLALQETLVMLKKAEADLIYLTGSDYVER</sequence>
<dbReference type="OrthoDB" id="1680428at2"/>
<dbReference type="GO" id="GO:0015562">
    <property type="term" value="F:efflux transmembrane transporter activity"/>
    <property type="evidence" value="ECO:0007669"/>
    <property type="project" value="InterPro"/>
</dbReference>
<dbReference type="SUPFAM" id="SSF56954">
    <property type="entry name" value="Outer membrane efflux proteins (OEP)"/>
    <property type="match status" value="1"/>
</dbReference>
<evidence type="ECO:0000256" key="1">
    <source>
        <dbReference type="ARBA" id="ARBA00004442"/>
    </source>
</evidence>
<dbReference type="InterPro" id="IPR051906">
    <property type="entry name" value="TolC-like"/>
</dbReference>
<comment type="similarity">
    <text evidence="2">Belongs to the outer membrane factor (OMF) (TC 1.B.17) family.</text>
</comment>
<dbReference type="PANTHER" id="PTHR30026">
    <property type="entry name" value="OUTER MEMBRANE PROTEIN TOLC"/>
    <property type="match status" value="1"/>
</dbReference>
<comment type="caution">
    <text evidence="10">The sequence shown here is derived from an EMBL/GenBank/DDBJ whole genome shotgun (WGS) entry which is preliminary data.</text>
</comment>
<dbReference type="GO" id="GO:0015288">
    <property type="term" value="F:porin activity"/>
    <property type="evidence" value="ECO:0007669"/>
    <property type="project" value="TreeGrafter"/>
</dbReference>